<dbReference type="Gene3D" id="3.40.190.10">
    <property type="entry name" value="Periplasmic binding protein-like II"/>
    <property type="match status" value="2"/>
</dbReference>
<gene>
    <name evidence="1" type="ORF">K0U00_41090</name>
</gene>
<keyword evidence="2" id="KW-1185">Reference proteome</keyword>
<organism evidence="1 2">
    <name type="scientific">Paenibacillus sepulcri</name>
    <dbReference type="NCBI Taxonomy" id="359917"/>
    <lineage>
        <taxon>Bacteria</taxon>
        <taxon>Bacillati</taxon>
        <taxon>Bacillota</taxon>
        <taxon>Bacilli</taxon>
        <taxon>Bacillales</taxon>
        <taxon>Paenibacillaceae</taxon>
        <taxon>Paenibacillus</taxon>
    </lineage>
</organism>
<proteinExistence type="predicted"/>
<evidence type="ECO:0000313" key="1">
    <source>
        <dbReference type="EMBL" id="MBW7460479.1"/>
    </source>
</evidence>
<dbReference type="EMBL" id="JAHZIK010002254">
    <property type="protein sequence ID" value="MBW7460479.1"/>
    <property type="molecule type" value="Genomic_DNA"/>
</dbReference>
<feature type="non-terminal residue" evidence="1">
    <location>
        <position position="1"/>
    </location>
</feature>
<protein>
    <submittedName>
        <fullName evidence="1">ABC transporter substrate-binding protein</fullName>
    </submittedName>
</protein>
<evidence type="ECO:0000313" key="2">
    <source>
        <dbReference type="Proteomes" id="UP001519887"/>
    </source>
</evidence>
<reference evidence="1 2" key="1">
    <citation type="submission" date="2021-07" db="EMBL/GenBank/DDBJ databases">
        <title>Paenibacillus radiodurans sp. nov., isolated from the southeastern edge of Tengger Desert.</title>
        <authorList>
            <person name="Zhang G."/>
        </authorList>
    </citation>
    <scope>NUCLEOTIDE SEQUENCE [LARGE SCALE GENOMIC DNA]</scope>
    <source>
        <strain evidence="1 2">CCM 7311</strain>
    </source>
</reference>
<accession>A0ABS7CHS3</accession>
<comment type="caution">
    <text evidence="1">The sequence shown here is derived from an EMBL/GenBank/DDBJ whole genome shotgun (WGS) entry which is preliminary data.</text>
</comment>
<sequence>MKFMNYLASDEGQYLLMWGIEGVHWDMKDGKHTPRQETLEGLQNDNPDDPMKKAGIRKWTWFIKNGAGSDGTPYGLGQYNRNIIDKMAIKNLADTVFDSSPYDNLGPQGGTPESLNYQKVQDVIKQSITKIIIAGDAATANSMYDAMLDQIKTAGGEKVEAIITDNYNKRMELWK</sequence>
<dbReference type="SUPFAM" id="SSF53850">
    <property type="entry name" value="Periplasmic binding protein-like II"/>
    <property type="match status" value="1"/>
</dbReference>
<name>A0ABS7CHS3_9BACL</name>
<dbReference type="Proteomes" id="UP001519887">
    <property type="component" value="Unassembled WGS sequence"/>
</dbReference>